<feature type="transmembrane region" description="Helical" evidence="5">
    <location>
        <begin position="197"/>
        <end position="219"/>
    </location>
</feature>
<evidence type="ECO:0000256" key="1">
    <source>
        <dbReference type="ARBA" id="ARBA00004141"/>
    </source>
</evidence>
<organism evidence="7 8">
    <name type="scientific">Jannaschia aquimarina</name>
    <dbReference type="NCBI Taxonomy" id="935700"/>
    <lineage>
        <taxon>Bacteria</taxon>
        <taxon>Pseudomonadati</taxon>
        <taxon>Pseudomonadota</taxon>
        <taxon>Alphaproteobacteria</taxon>
        <taxon>Rhodobacterales</taxon>
        <taxon>Roseobacteraceae</taxon>
        <taxon>Jannaschia</taxon>
    </lineage>
</organism>
<dbReference type="InterPro" id="IPR022764">
    <property type="entry name" value="Peptidase_S54_rhomboid_dom"/>
</dbReference>
<keyword evidence="3 5" id="KW-1133">Transmembrane helix</keyword>
<evidence type="ECO:0000256" key="3">
    <source>
        <dbReference type="ARBA" id="ARBA00022989"/>
    </source>
</evidence>
<proteinExistence type="predicted"/>
<dbReference type="OrthoDB" id="7836448at2"/>
<evidence type="ECO:0000256" key="5">
    <source>
        <dbReference type="SAM" id="Phobius"/>
    </source>
</evidence>
<feature type="transmembrane region" description="Helical" evidence="5">
    <location>
        <begin position="84"/>
        <end position="103"/>
    </location>
</feature>
<evidence type="ECO:0000256" key="2">
    <source>
        <dbReference type="ARBA" id="ARBA00022692"/>
    </source>
</evidence>
<feature type="transmembrane region" description="Helical" evidence="5">
    <location>
        <begin position="139"/>
        <end position="157"/>
    </location>
</feature>
<evidence type="ECO:0000313" key="8">
    <source>
        <dbReference type="Proteomes" id="UP000032232"/>
    </source>
</evidence>
<dbReference type="PATRIC" id="fig|935700.4.peg.4099"/>
<dbReference type="InterPro" id="IPR035952">
    <property type="entry name" value="Rhomboid-like_sf"/>
</dbReference>
<dbReference type="Gene3D" id="1.20.1540.10">
    <property type="entry name" value="Rhomboid-like"/>
    <property type="match status" value="1"/>
</dbReference>
<gene>
    <name evidence="7" type="ORF">jaqu_39760</name>
</gene>
<dbReference type="Proteomes" id="UP000032232">
    <property type="component" value="Unassembled WGS sequence"/>
</dbReference>
<feature type="domain" description="Peptidase S54 rhomboid" evidence="6">
    <location>
        <begin position="75"/>
        <end position="216"/>
    </location>
</feature>
<protein>
    <submittedName>
        <fullName evidence="7">Rhomboid family protein</fullName>
    </submittedName>
</protein>
<dbReference type="AlphaFoldDB" id="A0A0D1E988"/>
<name>A0A0D1E988_9RHOB</name>
<dbReference type="RefSeq" id="WP_043920729.1">
    <property type="nucleotide sequence ID" value="NZ_FZPF01000001.1"/>
</dbReference>
<dbReference type="STRING" id="935700.jaqu_39760"/>
<feature type="transmembrane region" description="Helical" evidence="5">
    <location>
        <begin position="169"/>
        <end position="191"/>
    </location>
</feature>
<reference evidence="7 8" key="1">
    <citation type="submission" date="2015-02" db="EMBL/GenBank/DDBJ databases">
        <title>Genome Sequence of Jannaschia aquimarina DSM28248, a member of the Roseobacter clade.</title>
        <authorList>
            <person name="Voget S."/>
            <person name="Daniel R."/>
        </authorList>
    </citation>
    <scope>NUCLEOTIDE SEQUENCE [LARGE SCALE GENOMIC DNA]</scope>
    <source>
        <strain evidence="7 8">GSW-M26</strain>
    </source>
</reference>
<comment type="caution">
    <text evidence="7">The sequence shown here is derived from an EMBL/GenBank/DDBJ whole genome shotgun (WGS) entry which is preliminary data.</text>
</comment>
<dbReference type="GO" id="GO:0016020">
    <property type="term" value="C:membrane"/>
    <property type="evidence" value="ECO:0007669"/>
    <property type="project" value="UniProtKB-SubCell"/>
</dbReference>
<comment type="subcellular location">
    <subcellularLocation>
        <location evidence="1">Membrane</location>
        <topology evidence="1">Multi-pass membrane protein</topology>
    </subcellularLocation>
</comment>
<dbReference type="EMBL" id="JYFE01000081">
    <property type="protein sequence ID" value="KIT14184.1"/>
    <property type="molecule type" value="Genomic_DNA"/>
</dbReference>
<keyword evidence="2 5" id="KW-0812">Transmembrane</keyword>
<keyword evidence="8" id="KW-1185">Reference proteome</keyword>
<dbReference type="GO" id="GO:0004252">
    <property type="term" value="F:serine-type endopeptidase activity"/>
    <property type="evidence" value="ECO:0007669"/>
    <property type="project" value="InterPro"/>
</dbReference>
<feature type="transmembrane region" description="Helical" evidence="5">
    <location>
        <begin position="44"/>
        <end position="64"/>
    </location>
</feature>
<dbReference type="Pfam" id="PF01694">
    <property type="entry name" value="Rhomboid"/>
    <property type="match status" value="1"/>
</dbReference>
<feature type="transmembrane region" description="Helical" evidence="5">
    <location>
        <begin position="12"/>
        <end position="32"/>
    </location>
</feature>
<evidence type="ECO:0000256" key="4">
    <source>
        <dbReference type="ARBA" id="ARBA00023136"/>
    </source>
</evidence>
<keyword evidence="4 5" id="KW-0472">Membrane</keyword>
<dbReference type="SUPFAM" id="SSF144091">
    <property type="entry name" value="Rhomboid-like"/>
    <property type="match status" value="1"/>
</dbReference>
<sequence length="229" mass="24430">MDPRNESPFNALPPVVVGLAVVIVGVELLFQAASLGLVGGAQGVGWRLTALGDWSVADPVWQWMWTNRSFPPELLVRFVTYPLLHVNFTHALFVAVFVLAFGNVNSVALPGWRQLAIFFGGAVAGALAFVMLYDARMPLVGGFAGAYAMIGAFTYLTRLGLTPVPPDRAFLLIGFLLALGPIFGFATGAGLSWVPDWTAEVAGAAAGYGIAVLLFPGGIDRLRARLRQR</sequence>
<accession>A0A0D1E988</accession>
<evidence type="ECO:0000313" key="7">
    <source>
        <dbReference type="EMBL" id="KIT14184.1"/>
    </source>
</evidence>
<feature type="transmembrane region" description="Helical" evidence="5">
    <location>
        <begin position="115"/>
        <end position="133"/>
    </location>
</feature>
<evidence type="ECO:0000259" key="6">
    <source>
        <dbReference type="Pfam" id="PF01694"/>
    </source>
</evidence>